<dbReference type="STRING" id="1185767.IIF7_02310"/>
<dbReference type="Pfam" id="PF17829">
    <property type="entry name" value="GH115_C"/>
    <property type="match status" value="1"/>
</dbReference>
<keyword evidence="4" id="KW-1185">Reference proteome</keyword>
<dbReference type="GO" id="GO:0016787">
    <property type="term" value="F:hydrolase activity"/>
    <property type="evidence" value="ECO:0007669"/>
    <property type="project" value="UniProtKB-KW"/>
</dbReference>
<dbReference type="PANTHER" id="PTHR37842:SF2">
    <property type="entry name" value="GYLCOSYL HYDROLASE 115 C-TERMINAL DOMAIN-CONTAINING PROTEIN"/>
    <property type="match status" value="1"/>
</dbReference>
<proteinExistence type="predicted"/>
<dbReference type="Gene3D" id="2.60.120.1620">
    <property type="match status" value="1"/>
</dbReference>
<dbReference type="PANTHER" id="PTHR37842">
    <property type="match status" value="1"/>
</dbReference>
<dbReference type="Gene3D" id="1.20.58.2150">
    <property type="match status" value="1"/>
</dbReference>
<protein>
    <recommendedName>
        <fullName evidence="2">Gylcosyl hydrolase 115 C-terminal domain-containing protein</fullName>
    </recommendedName>
</protein>
<dbReference type="AlphaFoldDB" id="A0A1Y1T902"/>
<dbReference type="SUPFAM" id="SSF55545">
    <property type="entry name" value="beta-N-acetylhexosaminidase-like domain"/>
    <property type="match status" value="1"/>
</dbReference>
<evidence type="ECO:0000313" key="4">
    <source>
        <dbReference type="Proteomes" id="UP000192746"/>
    </source>
</evidence>
<evidence type="ECO:0000256" key="1">
    <source>
        <dbReference type="ARBA" id="ARBA00022801"/>
    </source>
</evidence>
<accession>A0A1Y1T902</accession>
<feature type="domain" description="Gylcosyl hydrolase 115 C-terminal" evidence="2">
    <location>
        <begin position="782"/>
        <end position="942"/>
    </location>
</feature>
<organism evidence="3 4">
    <name type="scientific">Zunongwangia atlantica 22II14-10F7</name>
    <dbReference type="NCBI Taxonomy" id="1185767"/>
    <lineage>
        <taxon>Bacteria</taxon>
        <taxon>Pseudomonadati</taxon>
        <taxon>Bacteroidota</taxon>
        <taxon>Flavobacteriia</taxon>
        <taxon>Flavobacteriales</taxon>
        <taxon>Flavobacteriaceae</taxon>
        <taxon>Zunongwangia</taxon>
    </lineage>
</organism>
<dbReference type="RefSeq" id="WP_245801482.1">
    <property type="nucleotide sequence ID" value="NZ_ARYN01000001.1"/>
</dbReference>
<evidence type="ECO:0000313" key="3">
    <source>
        <dbReference type="EMBL" id="ORL47557.1"/>
    </source>
</evidence>
<dbReference type="Proteomes" id="UP000192746">
    <property type="component" value="Unassembled WGS sequence"/>
</dbReference>
<keyword evidence="1" id="KW-0378">Hydrolase</keyword>
<gene>
    <name evidence="3" type="ORF">IIF7_02310</name>
</gene>
<dbReference type="InterPro" id="IPR031924">
    <property type="entry name" value="GH115"/>
</dbReference>
<dbReference type="InterPro" id="IPR041437">
    <property type="entry name" value="GH115_C"/>
</dbReference>
<comment type="caution">
    <text evidence="3">The sequence shown here is derived from an EMBL/GenBank/DDBJ whole genome shotgun (WGS) entry which is preliminary data.</text>
</comment>
<dbReference type="InterPro" id="IPR042301">
    <property type="entry name" value="GH115_sf"/>
</dbReference>
<dbReference type="Pfam" id="PF15979">
    <property type="entry name" value="Glyco_hydro_115"/>
    <property type="match status" value="1"/>
</dbReference>
<reference evidence="3 4" key="1">
    <citation type="submission" date="2013-04" db="EMBL/GenBank/DDBJ databases">
        <title>Zunongwangia sp. 22II14-10F7 Genome Sequencing.</title>
        <authorList>
            <person name="Lai Q."/>
            <person name="Shao Z."/>
        </authorList>
    </citation>
    <scope>NUCLEOTIDE SEQUENCE [LARGE SCALE GENOMIC DNA]</scope>
    <source>
        <strain evidence="3 4">22II14-10F7</strain>
    </source>
</reference>
<dbReference type="InterPro" id="IPR029018">
    <property type="entry name" value="Hex-like_dom2"/>
</dbReference>
<name>A0A1Y1T902_9FLAO</name>
<dbReference type="Gene3D" id="3.20.20.520">
    <property type="entry name" value="Glycosyl hydrolase family 115"/>
    <property type="match status" value="1"/>
</dbReference>
<dbReference type="EMBL" id="ARYN01000001">
    <property type="protein sequence ID" value="ORL47557.1"/>
    <property type="molecule type" value="Genomic_DNA"/>
</dbReference>
<dbReference type="GO" id="GO:0005975">
    <property type="term" value="P:carbohydrate metabolic process"/>
    <property type="evidence" value="ECO:0007669"/>
    <property type="project" value="UniProtKB-ARBA"/>
</dbReference>
<dbReference type="Gene3D" id="3.30.379.10">
    <property type="entry name" value="Chitobiase/beta-hexosaminidase domain 2-like"/>
    <property type="match status" value="1"/>
</dbReference>
<evidence type="ECO:0000259" key="2">
    <source>
        <dbReference type="Pfam" id="PF17829"/>
    </source>
</evidence>
<sequence length="942" mass="107163">MKITKENKFMTPLSNSVKNKSQLIFAIFALLGFNMLGQENIVSSTAGNGSFGLVTASHTANLVLDDSDFEGVTIAAENFQKDIERVTGKLPELLSEENSEVKKHGNVIIGTLGKNTMIDSLVQHQNIDVSKIEGKWEAYTIKKSGENLLIIGSDKRGTIFGIYELSKQIGVSPWYWWADVPVKKSNELYIAKNGVTSTGPKVQYRGIFINDEAPALSTWVTENYGKFNHEFYEPVFELILRLKGNYMWPAMWGKAFYDDDPANGVLADKYGIVMGTSHHEPLARAQAEWGRYGSGEWNYETNEDTLKSFWRKGIERMGDRETLVTIGMRGDGDEPMTEGTAISLLERIVKDQREIISDVTQKPTEETPQVWALYKEVQDYYDQGMRVPDDVTLLLADDNWGNIRKLPKLADSTRSGGYGIYYHFDYVGGPRSYKWINTTQISRVYEQMSLAYDYHARKVWITNVGDLKPMEYPISFFLDYAWNPEDFSVEDLKSYPEQWATSQFGEEYAAEIAELLQKYTTYNSRRKPELLSEETYSLTQFNEAEEILSDFNELEKKADEIGEKLDSKYQSAYFQLVLHPVKASANLNRMYIALAKNKLYAEQQRNTTNKYAEKVSEYFEKDEEITDAYHAIEDGKWNHMIFQPHIGFTSWFDPKQNIKPETSQIDIPEEAGLGIAIANSEDYYPKSSNLSLPIFDKNNAKSSVEIFNRGKEELEIKIKKLPKWLKVSKTKAEISESEHLFFELVSEKLPANTTKESFIIQSDDDKVEIQVTYQPFDFKTEGFVAKNGIISIPANKYQENNGWEMIPDLGKRDIALRPENSFTQEASENASLSYQFSIKEDTKAKMSFLISPSLDFLDNGGLKFAYSIDGGDLKTLNLLKDTKDNWGTSVSNNVTEIIEELNLEKGAHTLKVYAIDPGIVLQNIIIETDSATPLNTYLAPTE</sequence>